<dbReference type="GeneID" id="36403581"/>
<dbReference type="OrthoDB" id="166905at2759"/>
<organism evidence="2 3">
    <name type="scientific">Plasmopara halstedii</name>
    <name type="common">Downy mildew of sunflower</name>
    <dbReference type="NCBI Taxonomy" id="4781"/>
    <lineage>
        <taxon>Eukaryota</taxon>
        <taxon>Sar</taxon>
        <taxon>Stramenopiles</taxon>
        <taxon>Oomycota</taxon>
        <taxon>Peronosporomycetes</taxon>
        <taxon>Peronosporales</taxon>
        <taxon>Peronosporaceae</taxon>
        <taxon>Plasmopara</taxon>
    </lineage>
</organism>
<dbReference type="OMA" id="VEVIMSH"/>
<proteinExistence type="predicted"/>
<feature type="compositionally biased region" description="Polar residues" evidence="1">
    <location>
        <begin position="412"/>
        <end position="423"/>
    </location>
</feature>
<accession>A0A0P1ACZ7</accession>
<name>A0A0P1ACZ7_PLAHL</name>
<dbReference type="Proteomes" id="UP000054928">
    <property type="component" value="Unassembled WGS sequence"/>
</dbReference>
<keyword evidence="3" id="KW-1185">Reference proteome</keyword>
<evidence type="ECO:0000313" key="3">
    <source>
        <dbReference type="Proteomes" id="UP000054928"/>
    </source>
</evidence>
<dbReference type="RefSeq" id="XP_024574821.1">
    <property type="nucleotide sequence ID" value="XM_024723889.1"/>
</dbReference>
<protein>
    <submittedName>
        <fullName evidence="2">Uncharacterized protein</fullName>
    </submittedName>
</protein>
<sequence>MKAAVNFSPESNTSIPACLIVTTSGRILLLWDQDDSLPFQYPQLALFLVSLFHFGQSQSFGQLELQNGYTVIMTADVIARIIVVIICATPKAGDKNEVAPLQLERLASLIILQEFLRCFRSDINRLSMECIEQAKLMADEYTLTKALGGLQDGCEGTLDEFIVFQNKFVRRVIGVTSRCIQDSITSWYCDVEVIMSHRSSLAIRLARGFVMNGETNDIVYSTSPKSAGSFFDQDQASRQLHLVYKSARVQELVKQVAKALHECTILLTPDVLDEHGFELGVVIKFRHLSGLEVSELFIALRMLRTGTFMTGVVFYGDNSQFRGGLKKLQQVKAHLCGNLMLRLLQASSQDVELQIGLDGAPEEVWEAANMLLRPFERTVSIHYTNEDDRPKKSSSNTFFDPVNNMKAGAATRSPQLTENNRSQ</sequence>
<reference evidence="3" key="1">
    <citation type="submission" date="2014-09" db="EMBL/GenBank/DDBJ databases">
        <authorList>
            <person name="Sharma Rahul"/>
            <person name="Thines Marco"/>
        </authorList>
    </citation>
    <scope>NUCLEOTIDE SEQUENCE [LARGE SCALE GENOMIC DNA]</scope>
</reference>
<evidence type="ECO:0000256" key="1">
    <source>
        <dbReference type="SAM" id="MobiDB-lite"/>
    </source>
</evidence>
<feature type="region of interest" description="Disordered" evidence="1">
    <location>
        <begin position="383"/>
        <end position="423"/>
    </location>
</feature>
<evidence type="ECO:0000313" key="2">
    <source>
        <dbReference type="EMBL" id="CEG38452.1"/>
    </source>
</evidence>
<dbReference type="EMBL" id="CCYD01000322">
    <property type="protein sequence ID" value="CEG38452.1"/>
    <property type="molecule type" value="Genomic_DNA"/>
</dbReference>
<dbReference type="AlphaFoldDB" id="A0A0P1ACZ7"/>